<dbReference type="EMBL" id="RDDM01000036">
    <property type="protein sequence ID" value="RLY59091.1"/>
    <property type="molecule type" value="Genomic_DNA"/>
</dbReference>
<dbReference type="AlphaFoldDB" id="A0A3L9EC65"/>
<name>A0A3L9EC65_ECOLX</name>
<evidence type="ECO:0000313" key="1">
    <source>
        <dbReference type="EMBL" id="RLY59091.1"/>
    </source>
</evidence>
<sequence length="75" mass="8849">MSRFKAVELNMDNPDITIKTKPWGVYDSETNTLRAQIFNYDHEVDKAVQTLEEMDYLEKETKNVLPHSENPDYKI</sequence>
<dbReference type="Proteomes" id="UP000281340">
    <property type="component" value="Unassembled WGS sequence"/>
</dbReference>
<protein>
    <submittedName>
        <fullName evidence="1">Uncharacterized protein</fullName>
    </submittedName>
</protein>
<reference evidence="1 2" key="1">
    <citation type="submission" date="2018-10" db="EMBL/GenBank/DDBJ databases">
        <title>Comparison of Escherichia coli isolates recovered from retail chicken and from chicken fecal samples by antimicrobial susceptibility test and whole genome sequencing.</title>
        <authorList>
            <person name="Tang B."/>
            <person name="Ma Y."/>
            <person name="He X."/>
            <person name="Cao L."/>
            <person name="Xia X."/>
            <person name="Yang H."/>
        </authorList>
    </citation>
    <scope>NUCLEOTIDE SEQUENCE [LARGE SCALE GENOMIC DNA]</scope>
    <source>
        <strain evidence="1 2">CMJH98b</strain>
    </source>
</reference>
<comment type="caution">
    <text evidence="1">The sequence shown here is derived from an EMBL/GenBank/DDBJ whole genome shotgun (WGS) entry which is preliminary data.</text>
</comment>
<evidence type="ECO:0000313" key="2">
    <source>
        <dbReference type="Proteomes" id="UP000281340"/>
    </source>
</evidence>
<proteinExistence type="predicted"/>
<gene>
    <name evidence="1" type="ORF">EAI46_07130</name>
</gene>
<organism evidence="1 2">
    <name type="scientific">Escherichia coli</name>
    <dbReference type="NCBI Taxonomy" id="562"/>
    <lineage>
        <taxon>Bacteria</taxon>
        <taxon>Pseudomonadati</taxon>
        <taxon>Pseudomonadota</taxon>
        <taxon>Gammaproteobacteria</taxon>
        <taxon>Enterobacterales</taxon>
        <taxon>Enterobacteriaceae</taxon>
        <taxon>Escherichia</taxon>
    </lineage>
</organism>
<accession>A0A3L9EC65</accession>
<dbReference type="RefSeq" id="WP_121835514.1">
    <property type="nucleotide sequence ID" value="NZ_RDDR01000008.1"/>
</dbReference>